<organism evidence="2 3">
    <name type="scientific">Mycolicibacterium litorale</name>
    <dbReference type="NCBI Taxonomy" id="758802"/>
    <lineage>
        <taxon>Bacteria</taxon>
        <taxon>Bacillati</taxon>
        <taxon>Actinomycetota</taxon>
        <taxon>Actinomycetes</taxon>
        <taxon>Mycobacteriales</taxon>
        <taxon>Mycobacteriaceae</taxon>
        <taxon>Mycolicibacterium</taxon>
    </lineage>
</organism>
<dbReference type="EMBL" id="AP023287">
    <property type="protein sequence ID" value="BCI52900.1"/>
    <property type="molecule type" value="Genomic_DNA"/>
</dbReference>
<evidence type="ECO:0000256" key="1">
    <source>
        <dbReference type="SAM" id="MobiDB-lite"/>
    </source>
</evidence>
<name>A0A6S6P887_9MYCO</name>
<feature type="region of interest" description="Disordered" evidence="1">
    <location>
        <begin position="12"/>
        <end position="36"/>
    </location>
</feature>
<feature type="compositionally biased region" description="Low complexity" evidence="1">
    <location>
        <begin position="20"/>
        <end position="32"/>
    </location>
</feature>
<reference evidence="2 3" key="1">
    <citation type="submission" date="2020-07" db="EMBL/GenBank/DDBJ databases">
        <title>Complete genome sequence of Mycolicibacterium litorale like strain isolated from cardiac implantable electronic device infection.</title>
        <authorList>
            <person name="Fukano H."/>
            <person name="Miyama H."/>
            <person name="Hoshino Y."/>
        </authorList>
    </citation>
    <scope>NUCLEOTIDE SEQUENCE [LARGE SCALE GENOMIC DNA]</scope>
    <source>
        <strain evidence="2 3">NIIDNTM18</strain>
    </source>
</reference>
<protein>
    <submittedName>
        <fullName evidence="2">Uncharacterized protein</fullName>
    </submittedName>
</protein>
<accession>A0A6S6P887</accession>
<evidence type="ECO:0000313" key="3">
    <source>
        <dbReference type="Proteomes" id="UP000515734"/>
    </source>
</evidence>
<proteinExistence type="predicted"/>
<evidence type="ECO:0000313" key="2">
    <source>
        <dbReference type="EMBL" id="BCI52900.1"/>
    </source>
</evidence>
<dbReference type="Proteomes" id="UP000515734">
    <property type="component" value="Chromosome"/>
</dbReference>
<sequence>MINENGDLRFRFPHLEADGGDTPIPGDGPKIGASGHAEYGRDAQERMTGYNLATILLNRSDLAVKETPLTW</sequence>
<dbReference type="AlphaFoldDB" id="A0A6S6P887"/>
<dbReference type="RefSeq" id="WP_413032590.1">
    <property type="nucleotide sequence ID" value="NZ_JBFOKW010000071.1"/>
</dbReference>
<gene>
    <name evidence="2" type="ORF">NIIDNTM18_21780</name>
</gene>